<dbReference type="Pfam" id="PF02254">
    <property type="entry name" value="TrkA_N"/>
    <property type="match status" value="1"/>
</dbReference>
<sequence length="208" mass="23270">MKVLVVGFGDVGRSAARILLAKKIEVVAVDVEEKGVEGINFVRGDARSEEFWQNFNLDEFNSAILALPSDTDAILVAMILKKLKPDLIIVARCNNPEYVEKLYKAGADYVFDLPSVTSEVVVSTVLREFAAKRLFYEGYLISKYRVLENAKIVGRKPEEFKDIVILGIEKDGEVVDKVEKILPGMCIIAAGKKEKILEFEKLFIPSKQ</sequence>
<dbReference type="InterPro" id="IPR050721">
    <property type="entry name" value="Trk_Ktr_HKT_K-transport"/>
</dbReference>
<organism evidence="2 3">
    <name type="scientific">Ferroglobus placidus (strain DSM 10642 / AEDII12DO)</name>
    <dbReference type="NCBI Taxonomy" id="589924"/>
    <lineage>
        <taxon>Archaea</taxon>
        <taxon>Methanobacteriati</taxon>
        <taxon>Methanobacteriota</taxon>
        <taxon>Archaeoglobi</taxon>
        <taxon>Archaeoglobales</taxon>
        <taxon>Archaeoglobaceae</taxon>
        <taxon>Ferroglobus</taxon>
    </lineage>
</organism>
<protein>
    <submittedName>
        <fullName evidence="2">TrkA-N domain protein</fullName>
    </submittedName>
</protein>
<keyword evidence="3" id="KW-1185">Reference proteome</keyword>
<proteinExistence type="predicted"/>
<dbReference type="OrthoDB" id="43518at2157"/>
<evidence type="ECO:0000313" key="2">
    <source>
        <dbReference type="EMBL" id="ADC65182.1"/>
    </source>
</evidence>
<dbReference type="EMBL" id="CP001899">
    <property type="protein sequence ID" value="ADC65182.1"/>
    <property type="molecule type" value="Genomic_DNA"/>
</dbReference>
<reference evidence="2 3" key="2">
    <citation type="journal article" date="2011" name="Stand. Genomic Sci.">
        <title>Complete genome sequence of Ferroglobus placidus AEDII12DO.</title>
        <authorList>
            <person name="Anderson I."/>
            <person name="Risso C."/>
            <person name="Holmes D."/>
            <person name="Lucas S."/>
            <person name="Copeland A."/>
            <person name="Lapidus A."/>
            <person name="Cheng J.F."/>
            <person name="Bruce D."/>
            <person name="Goodwin L."/>
            <person name="Pitluck S."/>
            <person name="Saunders E."/>
            <person name="Brettin T."/>
            <person name="Detter J.C."/>
            <person name="Han C."/>
            <person name="Tapia R."/>
            <person name="Larimer F."/>
            <person name="Land M."/>
            <person name="Hauser L."/>
            <person name="Woyke T."/>
            <person name="Lovley D."/>
            <person name="Kyrpides N."/>
            <person name="Ivanova N."/>
        </authorList>
    </citation>
    <scope>NUCLEOTIDE SEQUENCE [LARGE SCALE GENOMIC DNA]</scope>
    <source>
        <strain evidence="3">DSM 10642 / AEDII12DO</strain>
    </source>
</reference>
<dbReference type="InterPro" id="IPR003148">
    <property type="entry name" value="RCK_N"/>
</dbReference>
<dbReference type="Gene3D" id="3.40.50.720">
    <property type="entry name" value="NAD(P)-binding Rossmann-like Domain"/>
    <property type="match status" value="1"/>
</dbReference>
<dbReference type="STRING" id="589924.Ferp_1020"/>
<dbReference type="AlphaFoldDB" id="D3RXG9"/>
<accession>D3RXG9</accession>
<dbReference type="SUPFAM" id="SSF51735">
    <property type="entry name" value="NAD(P)-binding Rossmann-fold domains"/>
    <property type="match status" value="1"/>
</dbReference>
<dbReference type="PROSITE" id="PS51201">
    <property type="entry name" value="RCK_N"/>
    <property type="match status" value="1"/>
</dbReference>
<dbReference type="PANTHER" id="PTHR43833">
    <property type="entry name" value="POTASSIUM CHANNEL PROTEIN 2-RELATED-RELATED"/>
    <property type="match status" value="1"/>
</dbReference>
<reference evidence="3" key="1">
    <citation type="submission" date="2010-02" db="EMBL/GenBank/DDBJ databases">
        <title>Complete sequence of Ferroglobus placidus DSM 10642.</title>
        <authorList>
            <consortium name="US DOE Joint Genome Institute"/>
            <person name="Lucas S."/>
            <person name="Copeland A."/>
            <person name="Lapidus A."/>
            <person name="Cheng J.-F."/>
            <person name="Bruce D."/>
            <person name="Goodwin L."/>
            <person name="Pitluck S."/>
            <person name="Saunders E."/>
            <person name="Brettin T."/>
            <person name="Detter J.C."/>
            <person name="Han C."/>
            <person name="Tapia R."/>
            <person name="Larimer F."/>
            <person name="Land M."/>
            <person name="Hauser L."/>
            <person name="Kyrpides N."/>
            <person name="Ivanova N."/>
            <person name="Holmes D."/>
            <person name="Lovley D."/>
            <person name="Kyrpides N."/>
            <person name="Anderson I.J."/>
            <person name="Woyke T."/>
        </authorList>
    </citation>
    <scope>NUCLEOTIDE SEQUENCE [LARGE SCALE GENOMIC DNA]</scope>
    <source>
        <strain evidence="3">DSM 10642 / AEDII12DO</strain>
    </source>
</reference>
<dbReference type="HOGENOM" id="CLU_114387_0_0_2"/>
<evidence type="ECO:0000313" key="3">
    <source>
        <dbReference type="Proteomes" id="UP000002613"/>
    </source>
</evidence>
<dbReference type="PANTHER" id="PTHR43833:SF9">
    <property type="entry name" value="POTASSIUM CHANNEL PROTEIN YUGO-RELATED"/>
    <property type="match status" value="1"/>
</dbReference>
<dbReference type="Proteomes" id="UP000002613">
    <property type="component" value="Chromosome"/>
</dbReference>
<dbReference type="GO" id="GO:0006813">
    <property type="term" value="P:potassium ion transport"/>
    <property type="evidence" value="ECO:0007669"/>
    <property type="project" value="InterPro"/>
</dbReference>
<dbReference type="KEGG" id="fpl:Ferp_1020"/>
<gene>
    <name evidence="2" type="ordered locus">Ferp_1020</name>
</gene>
<dbReference type="InterPro" id="IPR036291">
    <property type="entry name" value="NAD(P)-bd_dom_sf"/>
</dbReference>
<evidence type="ECO:0000259" key="1">
    <source>
        <dbReference type="PROSITE" id="PS51201"/>
    </source>
</evidence>
<feature type="domain" description="RCK N-terminal" evidence="1">
    <location>
        <begin position="1"/>
        <end position="111"/>
    </location>
</feature>
<dbReference type="eggNOG" id="arCOG01960">
    <property type="taxonomic scope" value="Archaea"/>
</dbReference>
<dbReference type="PaxDb" id="589924-Ferp_1020"/>
<dbReference type="GeneID" id="8778530"/>
<dbReference type="RefSeq" id="WP_012965525.1">
    <property type="nucleotide sequence ID" value="NC_013849.1"/>
</dbReference>
<name>D3RXG9_FERPA</name>